<protein>
    <submittedName>
        <fullName evidence="1">Uncharacterized protein</fullName>
    </submittedName>
</protein>
<gene>
    <name evidence="1" type="ORF">HO173_005066</name>
</gene>
<dbReference type="PANTHER" id="PTHR15396">
    <property type="entry name" value="RIBONUCLEASE P PROTEIN SUBUNIT P40"/>
    <property type="match status" value="1"/>
</dbReference>
<dbReference type="InterPro" id="IPR013893">
    <property type="entry name" value="RNase_P_Rpp40"/>
</dbReference>
<sequence>MFSFLESKTSASKAYVSHGNLPPFVDPEQPPSTKKPFSTILGQPFTHTVQLVLPQELYDVVWKEVEAKISNIQYSRVIMPLSGLLEGDFFNRYIKIGNILMLSEGRPGVDDRYSLKDGKLVPERSCSPSCAIECWLILISGVLRLELAKDKYERCGLVGQPVRDAGRKHFKTRYAVDINLRLPSMLHGKKGFERIVWALKNVLNHSVTWLFHDLNSNSEPSKAIASAKTDDNCVTECSIAATDAPIIEHHPVTKDCSPHQKITERVSVPNFIPPPYSDSNDDFEDWALETYEWLSLVAMESPRILSEDTIDPYLSRYQIPDGDSAKVLNMITLTWTGFIPALWARHLFICLSSAKTTIREGASSEHFFALSAYSFKTAVTDQKDAYTILYVSDEIVNNQSAVAVAGKTKESGHSRIYERRGRKYVLWEQSCG</sequence>
<evidence type="ECO:0000313" key="1">
    <source>
        <dbReference type="EMBL" id="KAF6236775.1"/>
    </source>
</evidence>
<dbReference type="GO" id="GO:0000171">
    <property type="term" value="F:ribonuclease MRP activity"/>
    <property type="evidence" value="ECO:0007669"/>
    <property type="project" value="TreeGrafter"/>
</dbReference>
<comment type="caution">
    <text evidence="1">The sequence shown here is derived from an EMBL/GenBank/DDBJ whole genome shotgun (WGS) entry which is preliminary data.</text>
</comment>
<dbReference type="GO" id="GO:0030681">
    <property type="term" value="C:multimeric ribonuclease P complex"/>
    <property type="evidence" value="ECO:0007669"/>
    <property type="project" value="TreeGrafter"/>
</dbReference>
<evidence type="ECO:0000313" key="2">
    <source>
        <dbReference type="Proteomes" id="UP000578531"/>
    </source>
</evidence>
<reference evidence="1 2" key="1">
    <citation type="journal article" date="2020" name="Genomics">
        <title>Complete, high-quality genomes from long-read metagenomic sequencing of two wolf lichen thalli reveals enigmatic genome architecture.</title>
        <authorList>
            <person name="McKenzie S.K."/>
            <person name="Walston R.F."/>
            <person name="Allen J.L."/>
        </authorList>
    </citation>
    <scope>NUCLEOTIDE SEQUENCE [LARGE SCALE GENOMIC DNA]</scope>
    <source>
        <strain evidence="1">WasteWater2</strain>
    </source>
</reference>
<dbReference type="RefSeq" id="XP_037166108.1">
    <property type="nucleotide sequence ID" value="XM_037306984.1"/>
</dbReference>
<dbReference type="EMBL" id="JACCJC010000017">
    <property type="protein sequence ID" value="KAF6236775.1"/>
    <property type="molecule type" value="Genomic_DNA"/>
</dbReference>
<dbReference type="GO" id="GO:0004526">
    <property type="term" value="F:ribonuclease P activity"/>
    <property type="evidence" value="ECO:0007669"/>
    <property type="project" value="TreeGrafter"/>
</dbReference>
<accession>A0A8H6FXV4</accession>
<dbReference type="GO" id="GO:0000447">
    <property type="term" value="P:endonucleolytic cleavage in ITS1 to separate SSU-rRNA from 5.8S rRNA and LSU-rRNA from tricistronic rRNA transcript (SSU-rRNA, 5.8S rRNA, LSU-rRNA)"/>
    <property type="evidence" value="ECO:0007669"/>
    <property type="project" value="TreeGrafter"/>
</dbReference>
<dbReference type="PANTHER" id="PTHR15396:SF1">
    <property type="entry name" value="RIBONUCLEASE P PROTEIN SUBUNIT P40"/>
    <property type="match status" value="1"/>
</dbReference>
<keyword evidence="2" id="KW-1185">Reference proteome</keyword>
<dbReference type="Proteomes" id="UP000578531">
    <property type="component" value="Unassembled WGS sequence"/>
</dbReference>
<dbReference type="GO" id="GO:0001682">
    <property type="term" value="P:tRNA 5'-leader removal"/>
    <property type="evidence" value="ECO:0007669"/>
    <property type="project" value="InterPro"/>
</dbReference>
<dbReference type="AlphaFoldDB" id="A0A8H6FXV4"/>
<dbReference type="GeneID" id="59286730"/>
<proteinExistence type="predicted"/>
<dbReference type="OrthoDB" id="63112at2759"/>
<dbReference type="Pfam" id="PF08584">
    <property type="entry name" value="Ribonuc_P_40"/>
    <property type="match status" value="2"/>
</dbReference>
<name>A0A8H6FXV4_9LECA</name>
<organism evidence="1 2">
    <name type="scientific">Letharia columbiana</name>
    <dbReference type="NCBI Taxonomy" id="112416"/>
    <lineage>
        <taxon>Eukaryota</taxon>
        <taxon>Fungi</taxon>
        <taxon>Dikarya</taxon>
        <taxon>Ascomycota</taxon>
        <taxon>Pezizomycotina</taxon>
        <taxon>Lecanoromycetes</taxon>
        <taxon>OSLEUM clade</taxon>
        <taxon>Lecanoromycetidae</taxon>
        <taxon>Lecanorales</taxon>
        <taxon>Lecanorineae</taxon>
        <taxon>Parmeliaceae</taxon>
        <taxon>Letharia</taxon>
    </lineage>
</organism>
<dbReference type="GO" id="GO:0000172">
    <property type="term" value="C:ribonuclease MRP complex"/>
    <property type="evidence" value="ECO:0007669"/>
    <property type="project" value="TreeGrafter"/>
</dbReference>